<evidence type="ECO:0000256" key="7">
    <source>
        <dbReference type="ARBA" id="ARBA00023053"/>
    </source>
</evidence>
<proteinExistence type="inferred from homology"/>
<keyword evidence="7" id="KW-0915">Sodium</keyword>
<evidence type="ECO:0000256" key="4">
    <source>
        <dbReference type="ARBA" id="ARBA00022461"/>
    </source>
</evidence>
<evidence type="ECO:0000256" key="6">
    <source>
        <dbReference type="ARBA" id="ARBA00022989"/>
    </source>
</evidence>
<dbReference type="InterPro" id="IPR001873">
    <property type="entry name" value="ENaC"/>
</dbReference>
<keyword evidence="9 14" id="KW-0472">Membrane</keyword>
<evidence type="ECO:0000256" key="2">
    <source>
        <dbReference type="ARBA" id="ARBA00007193"/>
    </source>
</evidence>
<dbReference type="GO" id="GO:0005886">
    <property type="term" value="C:plasma membrane"/>
    <property type="evidence" value="ECO:0007669"/>
    <property type="project" value="TreeGrafter"/>
</dbReference>
<keyword evidence="11 12" id="KW-0407">Ion channel</keyword>
<dbReference type="AlphaFoldDB" id="A0A182NTZ5"/>
<evidence type="ECO:0000256" key="8">
    <source>
        <dbReference type="ARBA" id="ARBA00023065"/>
    </source>
</evidence>
<dbReference type="Proteomes" id="UP000075884">
    <property type="component" value="Unassembled WGS sequence"/>
</dbReference>
<dbReference type="PANTHER" id="PTHR11690">
    <property type="entry name" value="AMILORIDE-SENSITIVE SODIUM CHANNEL-RELATED"/>
    <property type="match status" value="1"/>
</dbReference>
<feature type="compositionally biased region" description="Basic and acidic residues" evidence="13">
    <location>
        <begin position="487"/>
        <end position="496"/>
    </location>
</feature>
<comment type="subcellular location">
    <subcellularLocation>
        <location evidence="1">Membrane</location>
        <topology evidence="1">Multi-pass membrane protein</topology>
    </subcellularLocation>
</comment>
<evidence type="ECO:0000313" key="15">
    <source>
        <dbReference type="EnsemblMetazoa" id="ADIR011136-PA"/>
    </source>
</evidence>
<dbReference type="GO" id="GO:0015280">
    <property type="term" value="F:ligand-gated sodium channel activity"/>
    <property type="evidence" value="ECO:0007669"/>
    <property type="project" value="TreeGrafter"/>
</dbReference>
<dbReference type="Gene3D" id="2.60.470.10">
    <property type="entry name" value="Acid-sensing ion channels like domains"/>
    <property type="match status" value="1"/>
</dbReference>
<keyword evidence="4 12" id="KW-0894">Sodium channel</keyword>
<organism evidence="15 16">
    <name type="scientific">Anopheles dirus</name>
    <dbReference type="NCBI Taxonomy" id="7168"/>
    <lineage>
        <taxon>Eukaryota</taxon>
        <taxon>Metazoa</taxon>
        <taxon>Ecdysozoa</taxon>
        <taxon>Arthropoda</taxon>
        <taxon>Hexapoda</taxon>
        <taxon>Insecta</taxon>
        <taxon>Pterygota</taxon>
        <taxon>Neoptera</taxon>
        <taxon>Endopterygota</taxon>
        <taxon>Diptera</taxon>
        <taxon>Nematocera</taxon>
        <taxon>Culicoidea</taxon>
        <taxon>Culicidae</taxon>
        <taxon>Anophelinae</taxon>
        <taxon>Anopheles</taxon>
    </lineage>
</organism>
<dbReference type="Pfam" id="PF00858">
    <property type="entry name" value="ASC"/>
    <property type="match status" value="1"/>
</dbReference>
<dbReference type="VEuPathDB" id="VectorBase:ADIR011136"/>
<dbReference type="PRINTS" id="PR01078">
    <property type="entry name" value="AMINACHANNEL"/>
</dbReference>
<dbReference type="Gene3D" id="1.10.287.770">
    <property type="entry name" value="YojJ-like"/>
    <property type="match status" value="1"/>
</dbReference>
<keyword evidence="6 14" id="KW-1133">Transmembrane helix</keyword>
<dbReference type="EnsemblMetazoa" id="ADIR011136-RA">
    <property type="protein sequence ID" value="ADIR011136-PA"/>
    <property type="gene ID" value="ADIR011136"/>
</dbReference>
<evidence type="ECO:0000256" key="11">
    <source>
        <dbReference type="ARBA" id="ARBA00023303"/>
    </source>
</evidence>
<keyword evidence="5 12" id="KW-0812">Transmembrane</keyword>
<evidence type="ECO:0000256" key="14">
    <source>
        <dbReference type="SAM" id="Phobius"/>
    </source>
</evidence>
<feature type="region of interest" description="Disordered" evidence="13">
    <location>
        <begin position="472"/>
        <end position="496"/>
    </location>
</feature>
<reference evidence="16" key="1">
    <citation type="submission" date="2013-03" db="EMBL/GenBank/DDBJ databases">
        <title>The Genome Sequence of Anopheles dirus WRAIR2.</title>
        <authorList>
            <consortium name="The Broad Institute Genomics Platform"/>
            <person name="Neafsey D.E."/>
            <person name="Walton C."/>
            <person name="Walker B."/>
            <person name="Young S.K."/>
            <person name="Zeng Q."/>
            <person name="Gargeya S."/>
            <person name="Fitzgerald M."/>
            <person name="Haas B."/>
            <person name="Abouelleil A."/>
            <person name="Allen A.W."/>
            <person name="Alvarado L."/>
            <person name="Arachchi H.M."/>
            <person name="Berlin A.M."/>
            <person name="Chapman S.B."/>
            <person name="Gainer-Dewar J."/>
            <person name="Goldberg J."/>
            <person name="Griggs A."/>
            <person name="Gujja S."/>
            <person name="Hansen M."/>
            <person name="Howarth C."/>
            <person name="Imamovic A."/>
            <person name="Ireland A."/>
            <person name="Larimer J."/>
            <person name="McCowan C."/>
            <person name="Murphy C."/>
            <person name="Pearson M."/>
            <person name="Poon T.W."/>
            <person name="Priest M."/>
            <person name="Roberts A."/>
            <person name="Saif S."/>
            <person name="Shea T."/>
            <person name="Sisk P."/>
            <person name="Sykes S."/>
            <person name="Wortman J."/>
            <person name="Nusbaum C."/>
            <person name="Birren B."/>
        </authorList>
    </citation>
    <scope>NUCLEOTIDE SEQUENCE [LARGE SCALE GENOMIC DNA]</scope>
    <source>
        <strain evidence="16">WRAIR2</strain>
    </source>
</reference>
<dbReference type="PANTHER" id="PTHR11690:SF157">
    <property type="entry name" value="PICKPOCKET 15"/>
    <property type="match status" value="1"/>
</dbReference>
<keyword evidence="16" id="KW-1185">Reference proteome</keyword>
<evidence type="ECO:0000256" key="5">
    <source>
        <dbReference type="ARBA" id="ARBA00022692"/>
    </source>
</evidence>
<name>A0A182NTZ5_9DIPT</name>
<protein>
    <submittedName>
        <fullName evidence="15">Uncharacterized protein</fullName>
    </submittedName>
</protein>
<feature type="transmembrane region" description="Helical" evidence="14">
    <location>
        <begin position="12"/>
        <end position="30"/>
    </location>
</feature>
<evidence type="ECO:0000256" key="10">
    <source>
        <dbReference type="ARBA" id="ARBA00023201"/>
    </source>
</evidence>
<evidence type="ECO:0000256" key="12">
    <source>
        <dbReference type="RuleBase" id="RU000679"/>
    </source>
</evidence>
<reference evidence="15" key="2">
    <citation type="submission" date="2020-05" db="UniProtKB">
        <authorList>
            <consortium name="EnsemblMetazoa"/>
        </authorList>
    </citation>
    <scope>IDENTIFICATION</scope>
    <source>
        <strain evidence="15">WRAIR2</strain>
    </source>
</reference>
<keyword evidence="8 12" id="KW-0406">Ion transport</keyword>
<feature type="compositionally biased region" description="Acidic residues" evidence="13">
    <location>
        <begin position="472"/>
        <end position="486"/>
    </location>
</feature>
<evidence type="ECO:0000256" key="1">
    <source>
        <dbReference type="ARBA" id="ARBA00004141"/>
    </source>
</evidence>
<sequence>MSVLLRPGRAFYRILVDYCNSASLAGIGYVVNRRYHWTERLFWLVCLLVAWFFAVRLILAYMHLFRTDVISIAVENVDTRVEPVVFPAVGVCEMGYVKQIYPQMEKFIETLRKSEDMEYNYDVEDFVLRVVYPNLYNVGAFTSYCVPYDDCDECMKCPKDGYYSIAMQIRANCSQLFHECLWNGKPFDCCRYFVPIGTTDGTCFLLNSIQTVEKYGDRWLRLEMDSENPDGDLLLVYNYAASTHIMNEDDIPHILLDRLRFNQISPGYEEKIYITLQNIVNDPLVRSVDIDVRRCLFPDEVHLASRNTNYRKYSYSICATECLKAIQVKLCNCFHPYMLMTGNSNSTACNYTGMQCLDNQNLIAPETRILQPWYTKRFSCQCYPSCMENEIRVVGRHTYDNDYDERSVKLKLMIHPTQRYRRQIVRESLDVVVSIGGILGLFTGASILSIVEFFYFFTVRFISYTAFGEVSETETDENESSSEDEHEERNTYSDIS</sequence>
<feature type="transmembrane region" description="Helical" evidence="14">
    <location>
        <begin position="431"/>
        <end position="457"/>
    </location>
</feature>
<dbReference type="STRING" id="7168.A0A182NTZ5"/>
<keyword evidence="10 12" id="KW-0739">Sodium transport</keyword>
<keyword evidence="3 12" id="KW-0813">Transport</keyword>
<evidence type="ECO:0000256" key="3">
    <source>
        <dbReference type="ARBA" id="ARBA00022448"/>
    </source>
</evidence>
<evidence type="ECO:0000256" key="13">
    <source>
        <dbReference type="SAM" id="MobiDB-lite"/>
    </source>
</evidence>
<evidence type="ECO:0000256" key="9">
    <source>
        <dbReference type="ARBA" id="ARBA00023136"/>
    </source>
</evidence>
<evidence type="ECO:0000313" key="16">
    <source>
        <dbReference type="Proteomes" id="UP000075884"/>
    </source>
</evidence>
<accession>A0A182NTZ5</accession>
<comment type="similarity">
    <text evidence="2 12">Belongs to the amiloride-sensitive sodium channel (TC 1.A.6) family.</text>
</comment>
<feature type="transmembrane region" description="Helical" evidence="14">
    <location>
        <begin position="42"/>
        <end position="62"/>
    </location>
</feature>